<dbReference type="PROSITE" id="PS51201">
    <property type="entry name" value="RCK_N"/>
    <property type="match status" value="1"/>
</dbReference>
<dbReference type="Pfam" id="PF02080">
    <property type="entry name" value="TrkA_C"/>
    <property type="match status" value="1"/>
</dbReference>
<dbReference type="Gene3D" id="3.30.70.1450">
    <property type="entry name" value="Regulator of K+ conductance, C-terminal domain"/>
    <property type="match status" value="1"/>
</dbReference>
<evidence type="ECO:0000259" key="1">
    <source>
        <dbReference type="PROSITE" id="PS51201"/>
    </source>
</evidence>
<feature type="domain" description="RCK N-terminal" evidence="1">
    <location>
        <begin position="4"/>
        <end position="120"/>
    </location>
</feature>
<dbReference type="RefSeq" id="WP_028593997.1">
    <property type="nucleotide sequence ID" value="NZ_JACYTN010000008.1"/>
</dbReference>
<dbReference type="InterPro" id="IPR003148">
    <property type="entry name" value="RCK_N"/>
</dbReference>
<keyword evidence="4" id="KW-1185">Reference proteome</keyword>
<dbReference type="InterPro" id="IPR050721">
    <property type="entry name" value="Trk_Ktr_HKT_K-transport"/>
</dbReference>
<sequence>MAVKKQYAIIGMGRFGSSVANSLSKMGFEVLAIDSSEQKIQEVASMVTHAVSADSTEEEALKALGIRNFDVVVVAIGQDIQASILTTLILKDLGVPMLVAKAQNELHGKVLSKIGADKVIFPERDMGTRVAHNLISPNIMDYIELSDDHSIVDMRASTNMVGQNLIELDIRARFGCNIMAIKNNGHINISPLADYRLREGDVMVIVGQNDHLNKLELALSEL</sequence>
<dbReference type="SUPFAM" id="SSF116726">
    <property type="entry name" value="TrkA C-terminal domain-like"/>
    <property type="match status" value="1"/>
</dbReference>
<proteinExistence type="predicted"/>
<dbReference type="PANTHER" id="PTHR43833:SF7">
    <property type="entry name" value="KTR SYSTEM POTASSIUM UPTAKE PROTEIN C"/>
    <property type="match status" value="1"/>
</dbReference>
<feature type="domain" description="RCK C-terminal" evidence="2">
    <location>
        <begin position="137"/>
        <end position="221"/>
    </location>
</feature>
<dbReference type="InterPro" id="IPR036291">
    <property type="entry name" value="NAD(P)-bd_dom_sf"/>
</dbReference>
<dbReference type="SUPFAM" id="SSF51735">
    <property type="entry name" value="NAD(P)-binding Rossmann-fold domains"/>
    <property type="match status" value="1"/>
</dbReference>
<gene>
    <name evidence="3" type="ORF">IFO66_12720</name>
</gene>
<dbReference type="InterPro" id="IPR036721">
    <property type="entry name" value="RCK_C_sf"/>
</dbReference>
<dbReference type="EMBL" id="JACYTN010000008">
    <property type="protein sequence ID" value="MBD8499170.1"/>
    <property type="molecule type" value="Genomic_DNA"/>
</dbReference>
<dbReference type="Pfam" id="PF02254">
    <property type="entry name" value="TrkA_N"/>
    <property type="match status" value="1"/>
</dbReference>
<dbReference type="Proteomes" id="UP000634529">
    <property type="component" value="Unassembled WGS sequence"/>
</dbReference>
<organism evidence="3 4">
    <name type="scientific">Paenibacillus arenosi</name>
    <dbReference type="NCBI Taxonomy" id="2774142"/>
    <lineage>
        <taxon>Bacteria</taxon>
        <taxon>Bacillati</taxon>
        <taxon>Bacillota</taxon>
        <taxon>Bacilli</taxon>
        <taxon>Bacillales</taxon>
        <taxon>Paenibacillaceae</taxon>
        <taxon>Paenibacillus</taxon>
    </lineage>
</organism>
<evidence type="ECO:0000259" key="2">
    <source>
        <dbReference type="PROSITE" id="PS51202"/>
    </source>
</evidence>
<dbReference type="InterPro" id="IPR006037">
    <property type="entry name" value="RCK_C"/>
</dbReference>
<reference evidence="3 4" key="1">
    <citation type="submission" date="2020-09" db="EMBL/GenBank/DDBJ databases">
        <title>Paenibacillus sp. CAU 1523 isolated from sand of Haeundae Beach.</title>
        <authorList>
            <person name="Kim W."/>
        </authorList>
    </citation>
    <scope>NUCLEOTIDE SEQUENCE [LARGE SCALE GENOMIC DNA]</scope>
    <source>
        <strain evidence="3 4">CAU 1523</strain>
    </source>
</reference>
<evidence type="ECO:0000313" key="4">
    <source>
        <dbReference type="Proteomes" id="UP000634529"/>
    </source>
</evidence>
<comment type="caution">
    <text evidence="3">The sequence shown here is derived from an EMBL/GenBank/DDBJ whole genome shotgun (WGS) entry which is preliminary data.</text>
</comment>
<dbReference type="PROSITE" id="PS51202">
    <property type="entry name" value="RCK_C"/>
    <property type="match status" value="1"/>
</dbReference>
<name>A0ABR9AYJ1_9BACL</name>
<accession>A0ABR9AYJ1</accession>
<dbReference type="PANTHER" id="PTHR43833">
    <property type="entry name" value="POTASSIUM CHANNEL PROTEIN 2-RELATED-RELATED"/>
    <property type="match status" value="1"/>
</dbReference>
<dbReference type="Gene3D" id="3.40.50.720">
    <property type="entry name" value="NAD(P)-binding Rossmann-like Domain"/>
    <property type="match status" value="1"/>
</dbReference>
<protein>
    <submittedName>
        <fullName evidence="3">TrkA family potassium uptake protein</fullName>
    </submittedName>
</protein>
<evidence type="ECO:0000313" key="3">
    <source>
        <dbReference type="EMBL" id="MBD8499170.1"/>
    </source>
</evidence>